<dbReference type="EMBL" id="VOLR01000005">
    <property type="protein sequence ID" value="TWX61869.1"/>
    <property type="molecule type" value="Genomic_DNA"/>
</dbReference>
<comment type="caution">
    <text evidence="2">The sequence shown here is derived from an EMBL/GenBank/DDBJ whole genome shotgun (WGS) entry which is preliminary data.</text>
</comment>
<dbReference type="EMBL" id="VOLQ01000003">
    <property type="protein sequence ID" value="TWX71201.1"/>
    <property type="molecule type" value="Genomic_DNA"/>
</dbReference>
<dbReference type="Proteomes" id="UP000321525">
    <property type="component" value="Unassembled WGS sequence"/>
</dbReference>
<dbReference type="AlphaFoldDB" id="A0A5C6QRG5"/>
<sequence length="173" mass="19680">MNQSELLNKLKGFEHKEVFFGPQGFSVITKMAALNKAQIGYSVDKKGGSLVNNAIGNWQNSWLVIATDTELGDPYFIDLADKHLAVYTAIAEQENQWQATLVSASLVGFEQCLTAIYQQCQQKSALYLPDESCIFDLQILEIFGKQLVEFSQTNDFWQHFFVGYVDWLRDEHV</sequence>
<dbReference type="OrthoDB" id="8444591at2"/>
<protein>
    <submittedName>
        <fullName evidence="2">Uncharacterized protein</fullName>
    </submittedName>
</protein>
<evidence type="ECO:0000313" key="1">
    <source>
        <dbReference type="EMBL" id="TWX61869.1"/>
    </source>
</evidence>
<evidence type="ECO:0000313" key="4">
    <source>
        <dbReference type="Proteomes" id="UP000321917"/>
    </source>
</evidence>
<proteinExistence type="predicted"/>
<organism evidence="2 4">
    <name type="scientific">Colwellia hornerae</name>
    <dbReference type="NCBI Taxonomy" id="89402"/>
    <lineage>
        <taxon>Bacteria</taxon>
        <taxon>Pseudomonadati</taxon>
        <taxon>Pseudomonadota</taxon>
        <taxon>Gammaproteobacteria</taxon>
        <taxon>Alteromonadales</taxon>
        <taxon>Colwelliaceae</taxon>
        <taxon>Colwellia</taxon>
    </lineage>
</organism>
<accession>A0A5C6QRG5</accession>
<reference evidence="2 4" key="1">
    <citation type="submission" date="2019-07" db="EMBL/GenBank/DDBJ databases">
        <title>Genomes of sea-ice associated Colwellia species.</title>
        <authorList>
            <person name="Bowman J.P."/>
        </authorList>
    </citation>
    <scope>NUCLEOTIDE SEQUENCE [LARGE SCALE GENOMIC DNA]</scope>
    <source>
        <strain evidence="1 3">ACAM 607</strain>
        <strain evidence="2 4">IC036</strain>
    </source>
</reference>
<dbReference type="Proteomes" id="UP000321917">
    <property type="component" value="Unassembled WGS sequence"/>
</dbReference>
<evidence type="ECO:0000313" key="2">
    <source>
        <dbReference type="EMBL" id="TWX71201.1"/>
    </source>
</evidence>
<keyword evidence="3" id="KW-1185">Reference proteome</keyword>
<name>A0A5C6QRG5_9GAMM</name>
<dbReference type="RefSeq" id="WP_146798391.1">
    <property type="nucleotide sequence ID" value="NZ_VOLP01000006.1"/>
</dbReference>
<gene>
    <name evidence="1" type="ORF">ESZ26_04425</name>
    <name evidence="2" type="ORF">ESZ27_02005</name>
</gene>
<evidence type="ECO:0000313" key="3">
    <source>
        <dbReference type="Proteomes" id="UP000321525"/>
    </source>
</evidence>